<dbReference type="GO" id="GO:0005886">
    <property type="term" value="C:plasma membrane"/>
    <property type="evidence" value="ECO:0007669"/>
    <property type="project" value="UniProtKB-ARBA"/>
</dbReference>
<feature type="domain" description="Band 7" evidence="7">
    <location>
        <begin position="20"/>
        <end position="178"/>
    </location>
</feature>
<comment type="subcellular location">
    <subcellularLocation>
        <location evidence="1">Membrane</location>
        <topology evidence="1">Single-pass membrane protein</topology>
    </subcellularLocation>
</comment>
<dbReference type="OrthoDB" id="9809197at2"/>
<name>A0A346A2N4_9HYPH</name>
<dbReference type="InterPro" id="IPR036013">
    <property type="entry name" value="Band_7/SPFH_dom_sf"/>
</dbReference>
<dbReference type="FunFam" id="3.30.479.30:FF:000004">
    <property type="entry name" value="Putative membrane protease family, stomatin"/>
    <property type="match status" value="1"/>
</dbReference>
<dbReference type="InterPro" id="IPR001972">
    <property type="entry name" value="Stomatin_HflK_fam"/>
</dbReference>
<dbReference type="PANTHER" id="PTHR43327:SF10">
    <property type="entry name" value="STOMATIN-LIKE PROTEIN 2, MITOCHONDRIAL"/>
    <property type="match status" value="1"/>
</dbReference>
<dbReference type="KEGG" id="ptaw:DW352_24645"/>
<comment type="similarity">
    <text evidence="2">Belongs to the band 7/mec-2 family.</text>
</comment>
<evidence type="ECO:0000256" key="2">
    <source>
        <dbReference type="ARBA" id="ARBA00008164"/>
    </source>
</evidence>
<evidence type="ECO:0000256" key="4">
    <source>
        <dbReference type="ARBA" id="ARBA00022692"/>
    </source>
</evidence>
<evidence type="ECO:0000256" key="3">
    <source>
        <dbReference type="ARBA" id="ARBA00017055"/>
    </source>
</evidence>
<dbReference type="InterPro" id="IPR018080">
    <property type="entry name" value="Band_7/stomatin-like_CS"/>
</dbReference>
<gene>
    <name evidence="8" type="ORF">DW352_24645</name>
</gene>
<dbReference type="PRINTS" id="PR00721">
    <property type="entry name" value="STOMATIN"/>
</dbReference>
<keyword evidence="5" id="KW-1133">Transmembrane helix</keyword>
<dbReference type="InterPro" id="IPR001107">
    <property type="entry name" value="Band_7"/>
</dbReference>
<dbReference type="SUPFAM" id="SSF117892">
    <property type="entry name" value="Band 7/SPFH domain"/>
    <property type="match status" value="1"/>
</dbReference>
<evidence type="ECO:0000313" key="9">
    <source>
        <dbReference type="Proteomes" id="UP000254889"/>
    </source>
</evidence>
<accession>A0A346A2N4</accession>
<dbReference type="GO" id="GO:0098552">
    <property type="term" value="C:side of membrane"/>
    <property type="evidence" value="ECO:0007669"/>
    <property type="project" value="UniProtKB-ARBA"/>
</dbReference>
<dbReference type="EMBL" id="CP031417">
    <property type="protein sequence ID" value="AXK83431.1"/>
    <property type="molecule type" value="Genomic_DNA"/>
</dbReference>
<dbReference type="PROSITE" id="PS01270">
    <property type="entry name" value="BAND_7"/>
    <property type="match status" value="1"/>
</dbReference>
<reference evidence="8 9" key="1">
    <citation type="submission" date="2018-07" db="EMBL/GenBank/DDBJ databases">
        <authorList>
            <person name="Quirk P.G."/>
            <person name="Krulwich T.A."/>
        </authorList>
    </citation>
    <scope>NUCLEOTIDE SEQUENCE [LARGE SCALE GENOMIC DNA]</scope>
    <source>
        <strain evidence="8 9">CC-BB4</strain>
    </source>
</reference>
<protein>
    <recommendedName>
        <fullName evidence="3">Protein QmcA</fullName>
    </recommendedName>
</protein>
<keyword evidence="4" id="KW-0812">Transmembrane</keyword>
<dbReference type="SMART" id="SM00244">
    <property type="entry name" value="PHB"/>
    <property type="match status" value="1"/>
</dbReference>
<evidence type="ECO:0000256" key="5">
    <source>
        <dbReference type="ARBA" id="ARBA00022989"/>
    </source>
</evidence>
<organism evidence="8 9">
    <name type="scientific">Pseudolabrys taiwanensis</name>
    <dbReference type="NCBI Taxonomy" id="331696"/>
    <lineage>
        <taxon>Bacteria</taxon>
        <taxon>Pseudomonadati</taxon>
        <taxon>Pseudomonadota</taxon>
        <taxon>Alphaproteobacteria</taxon>
        <taxon>Hyphomicrobiales</taxon>
        <taxon>Xanthobacteraceae</taxon>
        <taxon>Pseudolabrys</taxon>
    </lineage>
</organism>
<evidence type="ECO:0000256" key="1">
    <source>
        <dbReference type="ARBA" id="ARBA00004167"/>
    </source>
</evidence>
<dbReference type="PANTHER" id="PTHR43327">
    <property type="entry name" value="STOMATIN-LIKE PROTEIN 2, MITOCHONDRIAL"/>
    <property type="match status" value="1"/>
</dbReference>
<evidence type="ECO:0000259" key="7">
    <source>
        <dbReference type="SMART" id="SM00244"/>
    </source>
</evidence>
<dbReference type="RefSeq" id="WP_115693810.1">
    <property type="nucleotide sequence ID" value="NZ_CP031417.1"/>
</dbReference>
<dbReference type="Proteomes" id="UP000254889">
    <property type="component" value="Chromosome"/>
</dbReference>
<dbReference type="Pfam" id="PF01145">
    <property type="entry name" value="Band_7"/>
    <property type="match status" value="1"/>
</dbReference>
<keyword evidence="9" id="KW-1185">Reference proteome</keyword>
<evidence type="ECO:0000313" key="8">
    <source>
        <dbReference type="EMBL" id="AXK83431.1"/>
    </source>
</evidence>
<dbReference type="Gene3D" id="3.30.479.30">
    <property type="entry name" value="Band 7 domain"/>
    <property type="match status" value="1"/>
</dbReference>
<sequence>MEALTFLIALVVLTIAVIAAGVKTVPQGFQWTVERFGRYRTTLLPGLNLIVPFIDQVGHKMNVQETVLDVPSQSVITKDNASVTVDGIVFYQVLTAAKAAYEVQNLHAAITNLTMTNIRTAIGALDLDETLSKRDEINDRLLHVLDAATQPWGTKITRVELKDIRPPDNVVASMSMQLTAEREKRASILQAEGVKQAAILRAEGEKQSQILAAEGRLAAANRDAEARERLAAAEAEATKAVSNAVQNGNVQALNYFVAQKYVDALNQIGHSPNVKLMLMPMEMTSVVSAVAGIAELTKNATTADKS</sequence>
<dbReference type="CDD" id="cd08829">
    <property type="entry name" value="SPFH_paraslipin"/>
    <property type="match status" value="1"/>
</dbReference>
<proteinExistence type="inferred from homology"/>
<dbReference type="InterPro" id="IPR050710">
    <property type="entry name" value="Band7/mec-2_domain"/>
</dbReference>
<evidence type="ECO:0000256" key="6">
    <source>
        <dbReference type="ARBA" id="ARBA00023136"/>
    </source>
</evidence>
<dbReference type="AlphaFoldDB" id="A0A346A2N4"/>
<keyword evidence="6" id="KW-0472">Membrane</keyword>